<sequence>MKIGIIAALPDELKPLVRGWGRVKGMAKGVSMWRRPGGPDEILAVCGGMGSAAALRAFAAAEADGPLDLVLSVGWAGALTGEENLSHVMSEIVDAQTGERFLLTEGERRLRVVTAARVADAAEKRRLRESYGAVLVDMEAAAIARLAQMRGIPMCCFKAVSDGAGAELPDINPFIGADGQLMLPRFLAHVAVRPQFWGALIEMGSRGPKAAKELARTIEAFLVEKDFAAVNRTGVIGKTEADPLRG</sequence>
<feature type="domain" description="Nucleoside phosphorylase" evidence="1">
    <location>
        <begin position="114"/>
        <end position="167"/>
    </location>
</feature>
<dbReference type="AlphaFoldDB" id="A0A239J8Y9"/>
<dbReference type="PANTHER" id="PTHR46832">
    <property type="entry name" value="5'-METHYLTHIOADENOSINE/S-ADENOSYLHOMOCYSTEINE NUCLEOSIDASE"/>
    <property type="match status" value="1"/>
</dbReference>
<dbReference type="Gene3D" id="3.40.50.1580">
    <property type="entry name" value="Nucleoside phosphorylase domain"/>
    <property type="match status" value="2"/>
</dbReference>
<dbReference type="GO" id="GO:0005829">
    <property type="term" value="C:cytosol"/>
    <property type="evidence" value="ECO:0007669"/>
    <property type="project" value="TreeGrafter"/>
</dbReference>
<dbReference type="InterPro" id="IPR035994">
    <property type="entry name" value="Nucleoside_phosphorylase_sf"/>
</dbReference>
<dbReference type="GO" id="GO:0009116">
    <property type="term" value="P:nucleoside metabolic process"/>
    <property type="evidence" value="ECO:0007669"/>
    <property type="project" value="InterPro"/>
</dbReference>
<dbReference type="RefSeq" id="WP_089408578.1">
    <property type="nucleotide sequence ID" value="NZ_FZOU01000003.1"/>
</dbReference>
<dbReference type="GO" id="GO:0008930">
    <property type="term" value="F:methylthioadenosine nucleosidase activity"/>
    <property type="evidence" value="ECO:0007669"/>
    <property type="project" value="TreeGrafter"/>
</dbReference>
<gene>
    <name evidence="2" type="ORF">SAMN05421770_103494</name>
</gene>
<evidence type="ECO:0000313" key="3">
    <source>
        <dbReference type="Proteomes" id="UP000198356"/>
    </source>
</evidence>
<keyword evidence="3" id="KW-1185">Reference proteome</keyword>
<dbReference type="Proteomes" id="UP000198356">
    <property type="component" value="Unassembled WGS sequence"/>
</dbReference>
<dbReference type="InterPro" id="IPR000845">
    <property type="entry name" value="Nucleoside_phosphorylase_d"/>
</dbReference>
<dbReference type="GO" id="GO:0008782">
    <property type="term" value="F:adenosylhomocysteine nucleosidase activity"/>
    <property type="evidence" value="ECO:0007669"/>
    <property type="project" value="TreeGrafter"/>
</dbReference>
<dbReference type="EMBL" id="FZOU01000003">
    <property type="protein sequence ID" value="SNT02249.1"/>
    <property type="molecule type" value="Genomic_DNA"/>
</dbReference>
<dbReference type="PANTHER" id="PTHR46832:SF1">
    <property type="entry name" value="5'-METHYLTHIOADENOSINE_S-ADENOSYLHOMOCYSTEINE NUCLEOSIDASE"/>
    <property type="match status" value="1"/>
</dbReference>
<evidence type="ECO:0000313" key="2">
    <source>
        <dbReference type="EMBL" id="SNT02249.1"/>
    </source>
</evidence>
<reference evidence="2 3" key="1">
    <citation type="submission" date="2017-06" db="EMBL/GenBank/DDBJ databases">
        <authorList>
            <person name="Kim H.J."/>
            <person name="Triplett B.A."/>
        </authorList>
    </citation>
    <scope>NUCLEOTIDE SEQUENCE [LARGE SCALE GENOMIC DNA]</scope>
    <source>
        <strain evidence="2 3">DSM 18704</strain>
    </source>
</reference>
<evidence type="ECO:0000259" key="1">
    <source>
        <dbReference type="Pfam" id="PF01048"/>
    </source>
</evidence>
<dbReference type="GO" id="GO:0019284">
    <property type="term" value="P:L-methionine salvage from S-adenosylmethionine"/>
    <property type="evidence" value="ECO:0007669"/>
    <property type="project" value="TreeGrafter"/>
</dbReference>
<proteinExistence type="predicted"/>
<dbReference type="OrthoDB" id="5451816at2"/>
<dbReference type="SUPFAM" id="SSF53167">
    <property type="entry name" value="Purine and uridine phosphorylases"/>
    <property type="match status" value="1"/>
</dbReference>
<organism evidence="2 3">
    <name type="scientific">Granulicella rosea</name>
    <dbReference type="NCBI Taxonomy" id="474952"/>
    <lineage>
        <taxon>Bacteria</taxon>
        <taxon>Pseudomonadati</taxon>
        <taxon>Acidobacteriota</taxon>
        <taxon>Terriglobia</taxon>
        <taxon>Terriglobales</taxon>
        <taxon>Acidobacteriaceae</taxon>
        <taxon>Granulicella</taxon>
    </lineage>
</organism>
<protein>
    <submittedName>
        <fullName evidence="2">Adenosylhomocysteine nucleosidase</fullName>
    </submittedName>
</protein>
<name>A0A239J8Y9_9BACT</name>
<accession>A0A239J8Y9</accession>
<dbReference type="Pfam" id="PF01048">
    <property type="entry name" value="PNP_UDP_1"/>
    <property type="match status" value="1"/>
</dbReference>